<proteinExistence type="predicted"/>
<dbReference type="SUPFAM" id="SSF47240">
    <property type="entry name" value="Ferritin-like"/>
    <property type="match status" value="1"/>
</dbReference>
<dbReference type="RefSeq" id="WP_256166457.1">
    <property type="nucleotide sequence ID" value="NZ_JANGBQ010000019.1"/>
</dbReference>
<evidence type="ECO:0000256" key="1">
    <source>
        <dbReference type="SAM" id="Phobius"/>
    </source>
</evidence>
<feature type="transmembrane region" description="Helical" evidence="1">
    <location>
        <begin position="6"/>
        <end position="27"/>
    </location>
</feature>
<dbReference type="EMBL" id="JANGBQ010000019">
    <property type="protein sequence ID" value="MCQ5083614.1"/>
    <property type="molecule type" value="Genomic_DNA"/>
</dbReference>
<comment type="caution">
    <text evidence="2">The sequence shown here is derived from an EMBL/GenBank/DDBJ whole genome shotgun (WGS) entry which is preliminary data.</text>
</comment>
<reference evidence="2" key="1">
    <citation type="submission" date="2022-06" db="EMBL/GenBank/DDBJ databases">
        <title>Isolation of gut microbiota from human fecal samples.</title>
        <authorList>
            <person name="Pamer E.G."/>
            <person name="Barat B."/>
            <person name="Waligurski E."/>
            <person name="Medina S."/>
            <person name="Paddock L."/>
            <person name="Mostad J."/>
        </authorList>
    </citation>
    <scope>NUCLEOTIDE SEQUENCE</scope>
    <source>
        <strain evidence="2">DFI.6.22</strain>
    </source>
</reference>
<dbReference type="InterPro" id="IPR009078">
    <property type="entry name" value="Ferritin-like_SF"/>
</dbReference>
<dbReference type="AlphaFoldDB" id="A0AAJ1FH04"/>
<dbReference type="InterPro" id="IPR012347">
    <property type="entry name" value="Ferritin-like"/>
</dbReference>
<dbReference type="CDD" id="cd00350">
    <property type="entry name" value="rubredoxin_like"/>
    <property type="match status" value="1"/>
</dbReference>
<protein>
    <submittedName>
        <fullName evidence="2">Rubrerythrin family protein</fullName>
    </submittedName>
</protein>
<dbReference type="Proteomes" id="UP001205035">
    <property type="component" value="Unassembled WGS sequence"/>
</dbReference>
<evidence type="ECO:0000313" key="3">
    <source>
        <dbReference type="Proteomes" id="UP001205035"/>
    </source>
</evidence>
<keyword evidence="1" id="KW-1133">Transmembrane helix</keyword>
<evidence type="ECO:0000313" key="2">
    <source>
        <dbReference type="EMBL" id="MCQ5083614.1"/>
    </source>
</evidence>
<keyword evidence="1" id="KW-0472">Membrane</keyword>
<organism evidence="2 3">
    <name type="scientific">Alistipes onderdonkii</name>
    <dbReference type="NCBI Taxonomy" id="328813"/>
    <lineage>
        <taxon>Bacteria</taxon>
        <taxon>Pseudomonadati</taxon>
        <taxon>Bacteroidota</taxon>
        <taxon>Bacteroidia</taxon>
        <taxon>Bacteroidales</taxon>
        <taxon>Rikenellaceae</taxon>
        <taxon>Alistipes</taxon>
    </lineage>
</organism>
<name>A0AAJ1FH04_9BACT</name>
<keyword evidence="1" id="KW-0812">Transmembrane</keyword>
<accession>A0AAJ1FH04</accession>
<dbReference type="Gene3D" id="1.20.1260.10">
    <property type="match status" value="1"/>
</dbReference>
<gene>
    <name evidence="2" type="ORF">NE651_12040</name>
</gene>
<sequence length="217" mass="24645">MKVRPLLILLLFVVSTGILVWIYFAALRGQRAPHRRQWTETLADLDACCRQKHIKSKQYDHFAETARAEQRPGAEQLFRAMAFSARLHEYNCANAIVRLGGRYTPPEKVTVFRGTTDQNLQRSIDYERRTPDALHAGEIDRALAAGNRYAARVLIWSKAGDVRHRALMARYIATGETGHEAGYRICPVCGNIYAAEYCDPFCPQCLTDGREFVRIGE</sequence>